<evidence type="ECO:0000256" key="2">
    <source>
        <dbReference type="SAM" id="Coils"/>
    </source>
</evidence>
<dbReference type="EMBL" id="LSMT01000365">
    <property type="protein sequence ID" value="PFX19347.1"/>
    <property type="molecule type" value="Genomic_DNA"/>
</dbReference>
<keyword evidence="1" id="KW-0378">Hydrolase</keyword>
<dbReference type="AlphaFoldDB" id="A0A2B4RSM8"/>
<protein>
    <submittedName>
        <fullName evidence="6">DNA excision repair protein ERCC-6-like</fullName>
    </submittedName>
</protein>
<evidence type="ECO:0000256" key="3">
    <source>
        <dbReference type="SAM" id="MobiDB-lite"/>
    </source>
</evidence>
<evidence type="ECO:0000256" key="1">
    <source>
        <dbReference type="ARBA" id="ARBA00022801"/>
    </source>
</evidence>
<dbReference type="GO" id="GO:0016787">
    <property type="term" value="F:hydrolase activity"/>
    <property type="evidence" value="ECO:0007669"/>
    <property type="project" value="UniProtKB-KW"/>
</dbReference>
<sequence length="979" mass="111401">MEANYNEELNATRELLKGLSINQETKHEVEQEKQNRPSISDHSDDNEENKLRYNRLIKKGKELGRQGHLEPALQLFEKAYVIFESEKLLRRIEKIKEAIERYKEEEEEEDDDEGDDGMCEVGNGFSLPAEIYQSLYPYQLNGVLWFWNLYQKGMGGILGDDMGLGKTIQVISFLAGMFDAELIKKVLIVLPVSVMPNWEKEFSKWAPGIRVRAFHGTNKKERMRNLEKIQRRNGVCLTTYGLIVSSHESLGALTWDYIILDEGHKIKNTATKTSKNLRLIPAKHHFILTGTPVQNNLRARERDASAYEKRMGMEMSESLRQLIQPHFLRRTKAMVLEKKKEKTDVVDGSEESDKENKQGSTTRMPKELTRKNDFVVWLYMSESQVKIYRDFLGLERVKEMLISTRSPLAELNVLKKICDHPRLLSTLACEQLGLDEEARLVEMYAVEDDSRSFATQPKSLGPSDKVLTQESGKMVFLVSLLDNLKAEGHRCLVFSQSRKMLDIIQRVITHKGHKVIRIDGTISSTAERQHLINTFQTDSSYTCFLLTTQVGGVGITLTSADRVVIFDPSWNPASDAQAVDRAYRIGQKKTVVIYRLITCGTLEEKIYRKQIFKDALMKQTTGLSKNPFRYFSHQELRDLFTLEDPHHSNTQLQLDQMHSKHRKTDSKLEKHIEFLHTLNIFGISDHDLMYSREDAETTDEDSVPDREAIQARVLRAQNLVAAESGFSGQTSSGTLFPLSGVPSTCPRRIPDNQERMALPQGQRHSLPSSENTMNARQKIQAKIDSELFIIPKREDTKRFQPSQAPTSTKDSSPEFIDLCSPAPREESSPPLQIISDSPAVTKKNRRKSMSQRIELPVIDDDDDDELDVRESSQDGNNADIDEDNEDGEGSLLNQCPSGEHVSDAIKIPKCACVISSTEREKYDSCLVNGRQLEVEGKVSEAAMSYMDALELMDSDYSLHVKVLELAEQMNFQPPLIETA</sequence>
<keyword evidence="2" id="KW-0175">Coiled coil</keyword>
<dbReference type="PROSITE" id="PS51192">
    <property type="entry name" value="HELICASE_ATP_BIND_1"/>
    <property type="match status" value="1"/>
</dbReference>
<dbReference type="Pfam" id="PF00176">
    <property type="entry name" value="SNF2-rel_dom"/>
    <property type="match status" value="1"/>
</dbReference>
<gene>
    <name evidence="6" type="primary">ercc6l</name>
    <name evidence="6" type="ORF">AWC38_SpisGene16261</name>
</gene>
<dbReference type="InterPro" id="IPR014001">
    <property type="entry name" value="Helicase_ATP-bd"/>
</dbReference>
<feature type="compositionally biased region" description="Acidic residues" evidence="3">
    <location>
        <begin position="879"/>
        <end position="888"/>
    </location>
</feature>
<evidence type="ECO:0000259" key="4">
    <source>
        <dbReference type="PROSITE" id="PS51192"/>
    </source>
</evidence>
<feature type="compositionally biased region" description="Polar residues" evidence="3">
    <location>
        <begin position="799"/>
        <end position="810"/>
    </location>
</feature>
<dbReference type="Pfam" id="PF00271">
    <property type="entry name" value="Helicase_C"/>
    <property type="match status" value="1"/>
</dbReference>
<dbReference type="STRING" id="50429.A0A2B4RSM8"/>
<dbReference type="InterPro" id="IPR000330">
    <property type="entry name" value="SNF2_N"/>
</dbReference>
<feature type="region of interest" description="Disordered" evidence="3">
    <location>
        <begin position="792"/>
        <end position="890"/>
    </location>
</feature>
<dbReference type="GO" id="GO:0015616">
    <property type="term" value="F:DNA translocase activity"/>
    <property type="evidence" value="ECO:0007669"/>
    <property type="project" value="TreeGrafter"/>
</dbReference>
<reference evidence="7" key="1">
    <citation type="journal article" date="2017" name="bioRxiv">
        <title>Comparative analysis of the genomes of Stylophora pistillata and Acropora digitifera provides evidence for extensive differences between species of corals.</title>
        <authorList>
            <person name="Voolstra C.R."/>
            <person name="Li Y."/>
            <person name="Liew Y.J."/>
            <person name="Baumgarten S."/>
            <person name="Zoccola D."/>
            <person name="Flot J.-F."/>
            <person name="Tambutte S."/>
            <person name="Allemand D."/>
            <person name="Aranda M."/>
        </authorList>
    </citation>
    <scope>NUCLEOTIDE SEQUENCE [LARGE SCALE GENOMIC DNA]</scope>
</reference>
<dbReference type="Gene3D" id="3.40.50.300">
    <property type="entry name" value="P-loop containing nucleotide triphosphate hydrolases"/>
    <property type="match status" value="1"/>
</dbReference>
<dbReference type="PANTHER" id="PTHR45629">
    <property type="entry name" value="SNF2/RAD54 FAMILY MEMBER"/>
    <property type="match status" value="1"/>
</dbReference>
<dbReference type="SMART" id="SM00490">
    <property type="entry name" value="HELICc"/>
    <property type="match status" value="1"/>
</dbReference>
<feature type="domain" description="Helicase ATP-binding" evidence="4">
    <location>
        <begin position="147"/>
        <end position="310"/>
    </location>
</feature>
<dbReference type="InterPro" id="IPR001650">
    <property type="entry name" value="Helicase_C-like"/>
</dbReference>
<feature type="compositionally biased region" description="Acidic residues" evidence="3">
    <location>
        <begin position="857"/>
        <end position="867"/>
    </location>
</feature>
<feature type="region of interest" description="Disordered" evidence="3">
    <location>
        <begin position="757"/>
        <end position="776"/>
    </location>
</feature>
<organism evidence="6 7">
    <name type="scientific">Stylophora pistillata</name>
    <name type="common">Smooth cauliflower coral</name>
    <dbReference type="NCBI Taxonomy" id="50429"/>
    <lineage>
        <taxon>Eukaryota</taxon>
        <taxon>Metazoa</taxon>
        <taxon>Cnidaria</taxon>
        <taxon>Anthozoa</taxon>
        <taxon>Hexacorallia</taxon>
        <taxon>Scleractinia</taxon>
        <taxon>Astrocoeniina</taxon>
        <taxon>Pocilloporidae</taxon>
        <taxon>Stylophora</taxon>
    </lineage>
</organism>
<dbReference type="InterPro" id="IPR049730">
    <property type="entry name" value="SNF2/RAD54-like_C"/>
</dbReference>
<feature type="region of interest" description="Disordered" evidence="3">
    <location>
        <begin position="25"/>
        <end position="47"/>
    </location>
</feature>
<dbReference type="InterPro" id="IPR038718">
    <property type="entry name" value="SNF2-like_sf"/>
</dbReference>
<feature type="compositionally biased region" description="Polar residues" evidence="3">
    <location>
        <begin position="762"/>
        <end position="776"/>
    </location>
</feature>
<dbReference type="InterPro" id="IPR027417">
    <property type="entry name" value="P-loop_NTPase"/>
</dbReference>
<dbReference type="Proteomes" id="UP000225706">
    <property type="component" value="Unassembled WGS sequence"/>
</dbReference>
<comment type="caution">
    <text evidence="6">The sequence shown here is derived from an EMBL/GenBank/DDBJ whole genome shotgun (WGS) entry which is preliminary data.</text>
</comment>
<dbReference type="SMART" id="SM00487">
    <property type="entry name" value="DEXDc"/>
    <property type="match status" value="1"/>
</dbReference>
<name>A0A2B4RSM8_STYPI</name>
<proteinExistence type="predicted"/>
<feature type="domain" description="Helicase C-terminal" evidence="5">
    <location>
        <begin position="476"/>
        <end position="624"/>
    </location>
</feature>
<dbReference type="SUPFAM" id="SSF52540">
    <property type="entry name" value="P-loop containing nucleoside triphosphate hydrolases"/>
    <property type="match status" value="2"/>
</dbReference>
<dbReference type="GO" id="GO:0005524">
    <property type="term" value="F:ATP binding"/>
    <property type="evidence" value="ECO:0007669"/>
    <property type="project" value="InterPro"/>
</dbReference>
<dbReference type="PANTHER" id="PTHR45629:SF7">
    <property type="entry name" value="DNA EXCISION REPAIR PROTEIN ERCC-6-RELATED"/>
    <property type="match status" value="1"/>
</dbReference>
<evidence type="ECO:0000259" key="5">
    <source>
        <dbReference type="PROSITE" id="PS51194"/>
    </source>
</evidence>
<dbReference type="Gene3D" id="3.40.50.10810">
    <property type="entry name" value="Tandem AAA-ATPase domain"/>
    <property type="match status" value="1"/>
</dbReference>
<feature type="coiled-coil region" evidence="2">
    <location>
        <begin position="85"/>
        <end position="115"/>
    </location>
</feature>
<evidence type="ECO:0000313" key="6">
    <source>
        <dbReference type="EMBL" id="PFX19347.1"/>
    </source>
</evidence>
<dbReference type="CDD" id="cd18793">
    <property type="entry name" value="SF2_C_SNF"/>
    <property type="match status" value="1"/>
</dbReference>
<keyword evidence="7" id="KW-1185">Reference proteome</keyword>
<evidence type="ECO:0000313" key="7">
    <source>
        <dbReference type="Proteomes" id="UP000225706"/>
    </source>
</evidence>
<feature type="region of interest" description="Disordered" evidence="3">
    <location>
        <begin position="339"/>
        <end position="365"/>
    </location>
</feature>
<accession>A0A2B4RSM8</accession>
<dbReference type="OrthoDB" id="413460at2759"/>
<dbReference type="InterPro" id="IPR050496">
    <property type="entry name" value="SNF2_RAD54_helicase_repair"/>
</dbReference>
<dbReference type="PROSITE" id="PS51194">
    <property type="entry name" value="HELICASE_CTER"/>
    <property type="match status" value="1"/>
</dbReference>